<dbReference type="EMBL" id="MAYW01000027">
    <property type="protein sequence ID" value="ODS33460.1"/>
    <property type="molecule type" value="Genomic_DNA"/>
</dbReference>
<evidence type="ECO:0000313" key="1">
    <source>
        <dbReference type="EMBL" id="ODS33460.1"/>
    </source>
</evidence>
<accession>A0A1E3XCX9</accession>
<dbReference type="Proteomes" id="UP000094056">
    <property type="component" value="Unassembled WGS sequence"/>
</dbReference>
<proteinExistence type="predicted"/>
<name>A0A1E3XCX9_9BACT</name>
<dbReference type="AlphaFoldDB" id="A0A1E3XCX9"/>
<reference evidence="1 2" key="1">
    <citation type="submission" date="2016-07" db="EMBL/GenBank/DDBJ databases">
        <title>Draft genome of Scalindua rubra, obtained from a brine-seawater interface in the Red Sea, sheds light on salt adaptation in anammox bacteria.</title>
        <authorList>
            <person name="Speth D.R."/>
            <person name="Lagkouvardos I."/>
            <person name="Wang Y."/>
            <person name="Qian P.-Y."/>
            <person name="Dutilh B.E."/>
            <person name="Jetten M.S."/>
        </authorList>
    </citation>
    <scope>NUCLEOTIDE SEQUENCE [LARGE SCALE GENOMIC DNA]</scope>
    <source>
        <strain evidence="1">BSI-1</strain>
    </source>
</reference>
<gene>
    <name evidence="1" type="ORF">SCARUB_01368</name>
</gene>
<evidence type="ECO:0000313" key="2">
    <source>
        <dbReference type="Proteomes" id="UP000094056"/>
    </source>
</evidence>
<sequence length="683" mass="78441">MSQYQFEGPQTYNQFSLNFNKRDNPYSAWRGRVYGVINESDYRVKDRGFVPERLNLAYEKGDFALPFRVEVGDYYHYFSHRTIQRSLKGVQLEMQPDIGLNAGRRMSIQFASGAKQSTWKDFRLTEDLTKGTSLLFEDPMFGLWNLNFVHNIRKGIRSKGTLHRSQNVIGLAAEKTIPAGNQRITLEGEFDHFNGDHNGVSGPATGKGRDENALYFQSSGKSDLPLTYRLRFEDYGQDYRPNGAVVTPDRRSGEAHVGWRFDSGLRVRGRFQHYRDGVERADPVDTNTVGITFSGPLLKGIVNDLSGNINAYVQDVESRNKSSNTTTQTVTASFNKPIYAGWNGQADLFYQFINNQTRNSNDTTTRQVRISGEHALRFFGFKGNIRPGVMIRQIDNINSGTDDLYPTLAVNLSKGPHSFDYDMGFNVQNARLITNDDVKTLTQNFYYRYTMENNTFGLEINGADRNPDPGRVSKSFRASVFWTHQIGKKVRLRKLFRRTTTSVPNTYITTYPSSKGKVELIELAPSADMRTIKERLARANITGAYEQANLITYEVVLLNEIEQRQRLALEHKEGILQKASMIIEFDDVSDINDVMQTFERVRKELLDRYGNPTNFFEEGEFGANLINDINSGKFIRIMEWYRPDGIIRYGIPRRLDRQIRMEVQFARNFPPENDTLWSIERVR</sequence>
<protein>
    <submittedName>
        <fullName evidence="1">Uncharacterized protein</fullName>
    </submittedName>
</protein>
<organism evidence="1 2">
    <name type="scientific">Candidatus Scalindua rubra</name>
    <dbReference type="NCBI Taxonomy" id="1872076"/>
    <lineage>
        <taxon>Bacteria</taxon>
        <taxon>Pseudomonadati</taxon>
        <taxon>Planctomycetota</taxon>
        <taxon>Candidatus Brocadiia</taxon>
        <taxon>Candidatus Brocadiales</taxon>
        <taxon>Candidatus Scalinduaceae</taxon>
        <taxon>Candidatus Scalindua</taxon>
    </lineage>
</organism>
<comment type="caution">
    <text evidence="1">The sequence shown here is derived from an EMBL/GenBank/DDBJ whole genome shotgun (WGS) entry which is preliminary data.</text>
</comment>